<comment type="caution">
    <text evidence="6">The sequence shown here is derived from an EMBL/GenBank/DDBJ whole genome shotgun (WGS) entry which is preliminary data.</text>
</comment>
<dbReference type="InterPro" id="IPR006179">
    <property type="entry name" value="5_nucleotidase/apyrase"/>
</dbReference>
<dbReference type="Gene3D" id="3.90.780.10">
    <property type="entry name" value="5'-Nucleotidase, C-terminal domain"/>
    <property type="match status" value="1"/>
</dbReference>
<dbReference type="EMBL" id="JAAZQQ010000001">
    <property type="protein sequence ID" value="NKX42966.1"/>
    <property type="molecule type" value="Genomic_DNA"/>
</dbReference>
<dbReference type="GO" id="GO:0000166">
    <property type="term" value="F:nucleotide binding"/>
    <property type="evidence" value="ECO:0007669"/>
    <property type="project" value="UniProtKB-KW"/>
</dbReference>
<dbReference type="PANTHER" id="PTHR11575">
    <property type="entry name" value="5'-NUCLEOTIDASE-RELATED"/>
    <property type="match status" value="1"/>
</dbReference>
<comment type="similarity">
    <text evidence="1 3">Belongs to the 5'-nucleotidase family.</text>
</comment>
<proteinExistence type="inferred from homology"/>
<dbReference type="InterPro" id="IPR008334">
    <property type="entry name" value="5'-Nucleotdase_C"/>
</dbReference>
<organism evidence="6 7">
    <name type="scientific">Roseicyclus persicicus</name>
    <dbReference type="NCBI Taxonomy" id="2650661"/>
    <lineage>
        <taxon>Bacteria</taxon>
        <taxon>Pseudomonadati</taxon>
        <taxon>Pseudomonadota</taxon>
        <taxon>Alphaproteobacteria</taxon>
        <taxon>Rhodobacterales</taxon>
        <taxon>Roseobacteraceae</taxon>
        <taxon>Roseicyclus</taxon>
    </lineage>
</organism>
<dbReference type="AlphaFoldDB" id="A0A7X6GV54"/>
<evidence type="ECO:0000259" key="5">
    <source>
        <dbReference type="Pfam" id="PF02872"/>
    </source>
</evidence>
<dbReference type="GO" id="GO:0046872">
    <property type="term" value="F:metal ion binding"/>
    <property type="evidence" value="ECO:0007669"/>
    <property type="project" value="InterPro"/>
</dbReference>
<name>A0A7X6GV54_9RHOB</name>
<evidence type="ECO:0000313" key="7">
    <source>
        <dbReference type="Proteomes" id="UP000526408"/>
    </source>
</evidence>
<dbReference type="InterPro" id="IPR004843">
    <property type="entry name" value="Calcineurin-like_PHP"/>
</dbReference>
<evidence type="ECO:0000259" key="4">
    <source>
        <dbReference type="Pfam" id="PF00149"/>
    </source>
</evidence>
<dbReference type="RefSeq" id="WP_168621372.1">
    <property type="nucleotide sequence ID" value="NZ_JAAZQQ010000001.1"/>
</dbReference>
<evidence type="ECO:0000256" key="3">
    <source>
        <dbReference type="RuleBase" id="RU362119"/>
    </source>
</evidence>
<reference evidence="6 7" key="1">
    <citation type="submission" date="2020-04" db="EMBL/GenBank/DDBJ databases">
        <authorList>
            <person name="Yoon J."/>
        </authorList>
    </citation>
    <scope>NUCLEOTIDE SEQUENCE [LARGE SCALE GENOMIC DNA]</scope>
    <source>
        <strain evidence="6 7">KMU-115</strain>
    </source>
</reference>
<dbReference type="SUPFAM" id="SSF56300">
    <property type="entry name" value="Metallo-dependent phosphatases"/>
    <property type="match status" value="1"/>
</dbReference>
<dbReference type="Pfam" id="PF00149">
    <property type="entry name" value="Metallophos"/>
    <property type="match status" value="1"/>
</dbReference>
<keyword evidence="3" id="KW-0547">Nucleotide-binding</keyword>
<dbReference type="PROSITE" id="PS00785">
    <property type="entry name" value="5_NUCLEOTIDASE_1"/>
    <property type="match status" value="1"/>
</dbReference>
<dbReference type="Proteomes" id="UP000526408">
    <property type="component" value="Unassembled WGS sequence"/>
</dbReference>
<dbReference type="GO" id="GO:0030288">
    <property type="term" value="C:outer membrane-bounded periplasmic space"/>
    <property type="evidence" value="ECO:0007669"/>
    <property type="project" value="TreeGrafter"/>
</dbReference>
<keyword evidence="7" id="KW-1185">Reference proteome</keyword>
<keyword evidence="3" id="KW-0378">Hydrolase</keyword>
<keyword evidence="2" id="KW-0732">Signal</keyword>
<dbReference type="InterPro" id="IPR029052">
    <property type="entry name" value="Metallo-depent_PP-like"/>
</dbReference>
<evidence type="ECO:0000256" key="1">
    <source>
        <dbReference type="ARBA" id="ARBA00006654"/>
    </source>
</evidence>
<dbReference type="PANTHER" id="PTHR11575:SF6">
    <property type="entry name" value="2',3'-CYCLIC-NUCLEOTIDE 2'-PHOSPHODIESTERASE_3'-NUCLEOTIDASE"/>
    <property type="match status" value="1"/>
</dbReference>
<dbReference type="Gene3D" id="3.60.21.10">
    <property type="match status" value="1"/>
</dbReference>
<dbReference type="GO" id="GO:0016788">
    <property type="term" value="F:hydrolase activity, acting on ester bonds"/>
    <property type="evidence" value="ECO:0007669"/>
    <property type="project" value="InterPro"/>
</dbReference>
<dbReference type="NCBIfam" id="NF006938">
    <property type="entry name" value="PRK09420.1"/>
    <property type="match status" value="1"/>
</dbReference>
<evidence type="ECO:0000256" key="2">
    <source>
        <dbReference type="ARBA" id="ARBA00022729"/>
    </source>
</evidence>
<gene>
    <name evidence="6" type="ORF">HCU73_00050</name>
</gene>
<dbReference type="Pfam" id="PF02872">
    <property type="entry name" value="5_nucleotid_C"/>
    <property type="match status" value="1"/>
</dbReference>
<protein>
    <submittedName>
        <fullName evidence="6">Bifunctional 2',3'-cyclic-nucleotide 2'-phosphodiesterase/3'-nucleotidase</fullName>
    </submittedName>
</protein>
<sequence>MTVTGTVTQVPGGIPGAEAGIHLRLLATSDLHAHLLPYNYYADRRDDGVGLAGLAALVEQARAECPNTLLFDNGDTLQGAPLGDAALSDLMPSGAPHPMIAAMNGLGYDAASLGNHDFDYGLEALEAALAGARYPVVLANVRRAGDGGPLVAPHVILDRAVIGADGAVHRLRIGVTGATPPQVMQWGRTRLAGRLEVDPILPAVAREVALLRAAGADVVVVLAHTGLGTDTAAPGDENVGRCLAALPGVDAVIAGHTHRAFPGGGEGLVAGRPLVQPGFFGSHLGQIDLELRAGAQGWVVRRADARLRTGDEAGVEDRRALRRRLRRLPDFRAQMARGHRLTRSFSARPIGATAVPLETYFSLLAPCAATQLIAEAQRVAVAPLLAGRDDLAALPLLSCTTPFKAGGRGGPDAYTDIPAGPLRLRHAADLYPYANGLALVRATGAQLREWLERSASAFLQVVPGGDGSGQPQPMLDHGFASYNFDIFDGLTYEIDLSRPARTNAEGDEVRDGPGRIRNLRLDGGGPVRDEAEFLVVTNTYRAAGGGHFPVAAACAPVCTLPDPVRDLLVAHVAARPGPLAPRPRPSWSFTPLGGTAVVYETGPGALAHGDRAAALGLAPDGIGAAGFARYLLRL</sequence>
<dbReference type="InterPro" id="IPR036907">
    <property type="entry name" value="5'-Nucleotdase_C_sf"/>
</dbReference>
<evidence type="ECO:0000313" key="6">
    <source>
        <dbReference type="EMBL" id="NKX42966.1"/>
    </source>
</evidence>
<feature type="domain" description="5'-Nucleotidase C-terminal" evidence="5">
    <location>
        <begin position="361"/>
        <end position="551"/>
    </location>
</feature>
<dbReference type="InterPro" id="IPR006146">
    <property type="entry name" value="5'-Nucleotdase_CS"/>
</dbReference>
<dbReference type="PRINTS" id="PR01607">
    <property type="entry name" value="APYRASEFAMLY"/>
</dbReference>
<dbReference type="GO" id="GO:0009166">
    <property type="term" value="P:nucleotide catabolic process"/>
    <property type="evidence" value="ECO:0007669"/>
    <property type="project" value="InterPro"/>
</dbReference>
<dbReference type="SUPFAM" id="SSF55816">
    <property type="entry name" value="5'-nucleotidase (syn. UDP-sugar hydrolase), C-terminal domain"/>
    <property type="match status" value="1"/>
</dbReference>
<feature type="domain" description="Calcineurin-like phosphoesterase" evidence="4">
    <location>
        <begin position="23"/>
        <end position="259"/>
    </location>
</feature>
<accession>A0A7X6GV54</accession>